<evidence type="ECO:0000313" key="4">
    <source>
        <dbReference type="Proteomes" id="UP000050424"/>
    </source>
</evidence>
<dbReference type="InterPro" id="IPR000873">
    <property type="entry name" value="AMP-dep_synth/lig_dom"/>
</dbReference>
<gene>
    <name evidence="3" type="ORF">AK830_g7191</name>
</gene>
<dbReference type="PANTHER" id="PTHR24096">
    <property type="entry name" value="LONG-CHAIN-FATTY-ACID--COA LIGASE"/>
    <property type="match status" value="1"/>
</dbReference>
<dbReference type="Gene3D" id="3.30.300.30">
    <property type="match status" value="1"/>
</dbReference>
<dbReference type="Gene3D" id="3.40.50.980">
    <property type="match status" value="2"/>
</dbReference>
<dbReference type="STRING" id="78410.A0A0P7B075"/>
<comment type="caution">
    <text evidence="3">The sequence shown here is derived from an EMBL/GenBank/DDBJ whole genome shotgun (WGS) entry which is preliminary data.</text>
</comment>
<dbReference type="Pfam" id="PF13193">
    <property type="entry name" value="AMP-binding_C"/>
    <property type="match status" value="1"/>
</dbReference>
<feature type="domain" description="AMP-dependent synthetase/ligase" evidence="1">
    <location>
        <begin position="47"/>
        <end position="416"/>
    </location>
</feature>
<dbReference type="SUPFAM" id="SSF56801">
    <property type="entry name" value="Acetyl-CoA synthetase-like"/>
    <property type="match status" value="1"/>
</dbReference>
<dbReference type="OrthoDB" id="6509636at2759"/>
<dbReference type="CDD" id="cd05911">
    <property type="entry name" value="Firefly_Luc_like"/>
    <property type="match status" value="1"/>
</dbReference>
<dbReference type="InterPro" id="IPR045851">
    <property type="entry name" value="AMP-bd_C_sf"/>
</dbReference>
<feature type="domain" description="AMP-binding enzyme C-terminal" evidence="2">
    <location>
        <begin position="474"/>
        <end position="555"/>
    </location>
</feature>
<organism evidence="3 4">
    <name type="scientific">Neonectria ditissima</name>
    <dbReference type="NCBI Taxonomy" id="78410"/>
    <lineage>
        <taxon>Eukaryota</taxon>
        <taxon>Fungi</taxon>
        <taxon>Dikarya</taxon>
        <taxon>Ascomycota</taxon>
        <taxon>Pezizomycotina</taxon>
        <taxon>Sordariomycetes</taxon>
        <taxon>Hypocreomycetidae</taxon>
        <taxon>Hypocreales</taxon>
        <taxon>Nectriaceae</taxon>
        <taxon>Neonectria</taxon>
    </lineage>
</organism>
<evidence type="ECO:0000259" key="1">
    <source>
        <dbReference type="Pfam" id="PF00501"/>
    </source>
</evidence>
<protein>
    <recommendedName>
        <fullName evidence="5">4-coumarate--CoA ligase-like 7</fullName>
    </recommendedName>
</protein>
<dbReference type="AlphaFoldDB" id="A0A0P7B075"/>
<dbReference type="Pfam" id="PF00501">
    <property type="entry name" value="AMP-binding"/>
    <property type="match status" value="1"/>
</dbReference>
<name>A0A0P7B075_9HYPO</name>
<dbReference type="GO" id="GO:0016405">
    <property type="term" value="F:CoA-ligase activity"/>
    <property type="evidence" value="ECO:0007669"/>
    <property type="project" value="TreeGrafter"/>
</dbReference>
<accession>A0A0P7B075</accession>
<dbReference type="PANTHER" id="PTHR24096:SF422">
    <property type="entry name" value="BCDNA.GH02901"/>
    <property type="match status" value="1"/>
</dbReference>
<sequence length="576" mass="63616">MFLPPSWNPELPFDPPDSITIEDFVHSNKHGRRSKKDSRNPFTCGLTGKSFSSAEVDDRVSLLARIIAKKLDLKPNEGLPLDKIIAIHSVNTIDYMPLIHAVHRISGVITPASAVYTVSELQHQLEITKSKAIFTCAPLLNVAEKAAELCGIPRSKIFILDVPGFESPAGYETVEQLITEGKSLPELDALRWVKGQGIRQTAFISLSSGTSGLPKACMISHYNVIANILATATLEKTARLSFGFETQVTLGLLPLSHIYGLVTIAYCAEYQGDEVIVLNKFEINILLSAIQRFKIRRLFVVPPIIIQLLRNYDISKKYDLSSVRNLHTGAAPLGSETAERVLKLWPHWHLGQGYGMTETATLVCTTSEHDILIGSSGSLTPGTRAKLIGFDGQEITEYGKPGELLVQSPSIIPGYLDNERANQETFIWDQDGRWIKTGDEVLVRKSAAGYEHLFIVDRIKELIKTKGFQVAPAELETHLLSHPLVDDCAVIPIPNEMAGEVPKAFVVLSADGKTQDKEKVVGDISRFVENSMASYKWLRGGVECVDIIPKSPSGKILRRILKDKERGERRAHGSKL</sequence>
<dbReference type="PROSITE" id="PS00455">
    <property type="entry name" value="AMP_BINDING"/>
    <property type="match status" value="1"/>
</dbReference>
<dbReference type="EMBL" id="LKCW01000109">
    <property type="protein sequence ID" value="KPM39357.1"/>
    <property type="molecule type" value="Genomic_DNA"/>
</dbReference>
<proteinExistence type="predicted"/>
<dbReference type="InterPro" id="IPR025110">
    <property type="entry name" value="AMP-bd_C"/>
</dbReference>
<evidence type="ECO:0008006" key="5">
    <source>
        <dbReference type="Google" id="ProtNLM"/>
    </source>
</evidence>
<evidence type="ECO:0000313" key="3">
    <source>
        <dbReference type="EMBL" id="KPM39357.1"/>
    </source>
</evidence>
<dbReference type="InterPro" id="IPR020845">
    <property type="entry name" value="AMP-binding_CS"/>
</dbReference>
<evidence type="ECO:0000259" key="2">
    <source>
        <dbReference type="Pfam" id="PF13193"/>
    </source>
</evidence>
<dbReference type="Proteomes" id="UP000050424">
    <property type="component" value="Unassembled WGS sequence"/>
</dbReference>
<dbReference type="Gene3D" id="2.30.38.10">
    <property type="entry name" value="Luciferase, Domain 3"/>
    <property type="match status" value="1"/>
</dbReference>
<keyword evidence="4" id="KW-1185">Reference proteome</keyword>
<reference evidence="3 4" key="1">
    <citation type="submission" date="2015-09" db="EMBL/GenBank/DDBJ databases">
        <title>Draft genome of a European isolate of the apple canker pathogen Neonectria ditissima.</title>
        <authorList>
            <person name="Gomez-Cortecero A."/>
            <person name="Harrison R.J."/>
            <person name="Armitage A.D."/>
        </authorList>
    </citation>
    <scope>NUCLEOTIDE SEQUENCE [LARGE SCALE GENOMIC DNA]</scope>
    <source>
        <strain evidence="3 4">R09/05</strain>
    </source>
</reference>